<evidence type="ECO:0000313" key="2">
    <source>
        <dbReference type="EMBL" id="OQD60706.1"/>
    </source>
</evidence>
<dbReference type="STRING" id="60169.A0A1V6N8B1"/>
<dbReference type="SUPFAM" id="SSF53335">
    <property type="entry name" value="S-adenosyl-L-methionine-dependent methyltransferases"/>
    <property type="match status" value="1"/>
</dbReference>
<gene>
    <name evidence="2" type="ORF">PENPOL_c021G10039</name>
</gene>
<keyword evidence="3" id="KW-1185">Reference proteome</keyword>
<feature type="domain" description="Methyltransferase" evidence="1">
    <location>
        <begin position="37"/>
        <end position="106"/>
    </location>
</feature>
<organism evidence="2 3">
    <name type="scientific">Penicillium polonicum</name>
    <dbReference type="NCBI Taxonomy" id="60169"/>
    <lineage>
        <taxon>Eukaryota</taxon>
        <taxon>Fungi</taxon>
        <taxon>Dikarya</taxon>
        <taxon>Ascomycota</taxon>
        <taxon>Pezizomycotina</taxon>
        <taxon>Eurotiomycetes</taxon>
        <taxon>Eurotiomycetidae</taxon>
        <taxon>Eurotiales</taxon>
        <taxon>Aspergillaceae</taxon>
        <taxon>Penicillium</taxon>
    </lineage>
</organism>
<proteinExistence type="predicted"/>
<comment type="caution">
    <text evidence="2">The sequence shown here is derived from an EMBL/GenBank/DDBJ whole genome shotgun (WGS) entry which is preliminary data.</text>
</comment>
<reference evidence="3" key="1">
    <citation type="journal article" date="2017" name="Nat. Microbiol.">
        <title>Global analysis of biosynthetic gene clusters reveals vast potential of secondary metabolite production in Penicillium species.</title>
        <authorList>
            <person name="Nielsen J.C."/>
            <person name="Grijseels S."/>
            <person name="Prigent S."/>
            <person name="Ji B."/>
            <person name="Dainat J."/>
            <person name="Nielsen K.F."/>
            <person name="Frisvad J.C."/>
            <person name="Workman M."/>
            <person name="Nielsen J."/>
        </authorList>
    </citation>
    <scope>NUCLEOTIDE SEQUENCE [LARGE SCALE GENOMIC DNA]</scope>
    <source>
        <strain evidence="3">IBT 4502</strain>
    </source>
</reference>
<dbReference type="Pfam" id="PF13847">
    <property type="entry name" value="Methyltransf_31"/>
    <property type="match status" value="1"/>
</dbReference>
<dbReference type="AlphaFoldDB" id="A0A1V6N8B1"/>
<protein>
    <recommendedName>
        <fullName evidence="1">Methyltransferase domain-containing protein</fullName>
    </recommendedName>
</protein>
<evidence type="ECO:0000313" key="3">
    <source>
        <dbReference type="Proteomes" id="UP000191408"/>
    </source>
</evidence>
<dbReference type="OrthoDB" id="8300214at2759"/>
<dbReference type="InterPro" id="IPR025714">
    <property type="entry name" value="Methyltranfer_dom"/>
</dbReference>
<sequence length="295" mass="32961">MDVLLSCSLQNPDLISKFHIPRFQHRLALMNEWHVRPNERILDIGCGQGESCLALALAVGKGGHVTGIDTAPPDYGSPFTMSEAHEYIRQSVLGSRVTFQSADTPSFLHSLNDQPSTVLDSAVLCHSLWYFPNADVAQSLFATLADAKISRIYLAEYSYTPCQENQVPHVLAAKAEALFYRYKAPKEPDLKEQNVRAGLDQESILRAAYDAGFAVARKGQFTPPEDMLEGQFEVDHVLGKVFPMRIAAENLKDSQEAEIRAYIEQVRSETALLKSRGHPTIRSMDVWWAVLELNE</sequence>
<dbReference type="Proteomes" id="UP000191408">
    <property type="component" value="Unassembled WGS sequence"/>
</dbReference>
<evidence type="ECO:0000259" key="1">
    <source>
        <dbReference type="Pfam" id="PF13847"/>
    </source>
</evidence>
<dbReference type="Gene3D" id="3.40.50.150">
    <property type="entry name" value="Vaccinia Virus protein VP39"/>
    <property type="match status" value="1"/>
</dbReference>
<accession>A0A1V6N8B1</accession>
<dbReference type="EMBL" id="MDYM01000021">
    <property type="protein sequence ID" value="OQD60706.1"/>
    <property type="molecule type" value="Genomic_DNA"/>
</dbReference>
<name>A0A1V6N8B1_PENPO</name>
<dbReference type="CDD" id="cd02440">
    <property type="entry name" value="AdoMet_MTases"/>
    <property type="match status" value="1"/>
</dbReference>
<dbReference type="InterPro" id="IPR029063">
    <property type="entry name" value="SAM-dependent_MTases_sf"/>
</dbReference>